<organism evidence="2 3">
    <name type="scientific">Leucocoprinus leucothites</name>
    <dbReference type="NCBI Taxonomy" id="201217"/>
    <lineage>
        <taxon>Eukaryota</taxon>
        <taxon>Fungi</taxon>
        <taxon>Dikarya</taxon>
        <taxon>Basidiomycota</taxon>
        <taxon>Agaricomycotina</taxon>
        <taxon>Agaricomycetes</taxon>
        <taxon>Agaricomycetidae</taxon>
        <taxon>Agaricales</taxon>
        <taxon>Agaricineae</taxon>
        <taxon>Agaricaceae</taxon>
        <taxon>Leucocoprinus</taxon>
    </lineage>
</organism>
<dbReference type="AlphaFoldDB" id="A0A8H5DAP2"/>
<comment type="caution">
    <text evidence="2">The sequence shown here is derived from an EMBL/GenBank/DDBJ whole genome shotgun (WGS) entry which is preliminary data.</text>
</comment>
<sequence length="538" mass="58673">MVHPPTLDSPPHVMVYVHKHLLKLRPALWQDLINYHNVMILSLFSRGELLNLMNVYLDDMHTAINLLARDVDVFPTFIYICGDFNCHSSVWVPSMDHHHTFAISLLKTASDLGVEWARPINASNTHIPHNVELKGSGHVQCSDSHSSIAEEDASTAITCLAKAAIIIVDNLEFDGTPLSLHSLSSCRLIVFGDVMYDLGCKCGLPESGPKATHVIHEATHGSADSAGPCDINMGSPKAPTLLPPDRRPALAGPSLLPKPAPAKARASGKAPTQAPPTPKVRSDGQARQAPIPPSVAKKSFAEVACTPASVATLIKLAQSHPTLEPDCIAAMHQATLTDAPSVKKPHMTTLGPTRCLLFLEFTGNSSDITYLYHKAMCLLNNSLTCAKSLLRIKNITRAYDTISLYTNSVATDADALVIESSLSSAFTAPFELRTKRPRSRSYLKILDVPYYMSGIRTTLEHITDHMHLSPFKEIFGNVSSVRIMRNSAKADTATVWVNLWDSQSGANAKRLVGKYLNFNSIQSMIKAACAHPRTPQYQ</sequence>
<protein>
    <recommendedName>
        <fullName evidence="4">Endonuclease/exonuclease/phosphatase domain-containing protein</fullName>
    </recommendedName>
</protein>
<dbReference type="EMBL" id="JAACJO010000007">
    <property type="protein sequence ID" value="KAF5355786.1"/>
    <property type="molecule type" value="Genomic_DNA"/>
</dbReference>
<dbReference type="SUPFAM" id="SSF56219">
    <property type="entry name" value="DNase I-like"/>
    <property type="match status" value="1"/>
</dbReference>
<evidence type="ECO:0000313" key="3">
    <source>
        <dbReference type="Proteomes" id="UP000559027"/>
    </source>
</evidence>
<dbReference type="Proteomes" id="UP000559027">
    <property type="component" value="Unassembled WGS sequence"/>
</dbReference>
<reference evidence="2 3" key="1">
    <citation type="journal article" date="2020" name="ISME J.">
        <title>Uncovering the hidden diversity of litter-decomposition mechanisms in mushroom-forming fungi.</title>
        <authorList>
            <person name="Floudas D."/>
            <person name="Bentzer J."/>
            <person name="Ahren D."/>
            <person name="Johansson T."/>
            <person name="Persson P."/>
            <person name="Tunlid A."/>
        </authorList>
    </citation>
    <scope>NUCLEOTIDE SEQUENCE [LARGE SCALE GENOMIC DNA]</scope>
    <source>
        <strain evidence="2 3">CBS 146.42</strain>
    </source>
</reference>
<gene>
    <name evidence="2" type="ORF">D9756_004290</name>
</gene>
<evidence type="ECO:0000313" key="2">
    <source>
        <dbReference type="EMBL" id="KAF5355786.1"/>
    </source>
</evidence>
<evidence type="ECO:0000256" key="1">
    <source>
        <dbReference type="SAM" id="MobiDB-lite"/>
    </source>
</evidence>
<feature type="compositionally biased region" description="Low complexity" evidence="1">
    <location>
        <begin position="249"/>
        <end position="271"/>
    </location>
</feature>
<dbReference type="InterPro" id="IPR036691">
    <property type="entry name" value="Endo/exonu/phosph_ase_sf"/>
</dbReference>
<proteinExistence type="predicted"/>
<evidence type="ECO:0008006" key="4">
    <source>
        <dbReference type="Google" id="ProtNLM"/>
    </source>
</evidence>
<name>A0A8H5DAP2_9AGAR</name>
<dbReference type="OrthoDB" id="412006at2759"/>
<accession>A0A8H5DAP2</accession>
<dbReference type="Gene3D" id="3.60.10.10">
    <property type="entry name" value="Endonuclease/exonuclease/phosphatase"/>
    <property type="match status" value="1"/>
</dbReference>
<feature type="region of interest" description="Disordered" evidence="1">
    <location>
        <begin position="220"/>
        <end position="293"/>
    </location>
</feature>
<keyword evidence="3" id="KW-1185">Reference proteome</keyword>